<dbReference type="SMART" id="SM00479">
    <property type="entry name" value="EXOIII"/>
    <property type="match status" value="1"/>
</dbReference>
<comment type="similarity">
    <text evidence="1">Belongs to the oligoribonuclease family.</text>
</comment>
<dbReference type="Gene3D" id="3.30.420.10">
    <property type="entry name" value="Ribonuclease H-like superfamily/Ribonuclease H"/>
    <property type="match status" value="1"/>
</dbReference>
<dbReference type="SUPFAM" id="SSF53098">
    <property type="entry name" value="Ribonuclease H-like"/>
    <property type="match status" value="1"/>
</dbReference>
<dbReference type="GO" id="GO:0000175">
    <property type="term" value="F:3'-5'-RNA exonuclease activity"/>
    <property type="evidence" value="ECO:0007669"/>
    <property type="project" value="InterPro"/>
</dbReference>
<dbReference type="InterPro" id="IPR013520">
    <property type="entry name" value="Ribonucl_H"/>
</dbReference>
<evidence type="ECO:0000313" key="6">
    <source>
        <dbReference type="EMBL" id="OGL52262.1"/>
    </source>
</evidence>
<dbReference type="InterPro" id="IPR022894">
    <property type="entry name" value="Oligoribonuclease"/>
</dbReference>
<dbReference type="AlphaFoldDB" id="A0A1F7SEQ7"/>
<keyword evidence="3" id="KW-0378">Hydrolase</keyword>
<dbReference type="InterPro" id="IPR012337">
    <property type="entry name" value="RNaseH-like_sf"/>
</dbReference>
<sequence>MDKGQNLVWVDMEMTGLEPDKHRILEIAIVITNSDLKVLGKPVELVVHQPKTVLTKMNKWCRENLDPDLLKKVSESKLTVREAEKEIMKIISKYCDVKKGLLAGNSIHNDRLFLDKYMPRITNYLHYRLIDVTTLKELTKRWRPELRGVVEKMKEDKKHRAMEDIMMSIAELRFYRKVIFEK</sequence>
<organism evidence="6 7">
    <name type="scientific">Candidatus Shapirobacteria bacterium RBG_13_44_7</name>
    <dbReference type="NCBI Taxonomy" id="1802149"/>
    <lineage>
        <taxon>Bacteria</taxon>
        <taxon>Candidatus Shapironibacteriota</taxon>
    </lineage>
</organism>
<evidence type="ECO:0000256" key="2">
    <source>
        <dbReference type="ARBA" id="ARBA00022722"/>
    </source>
</evidence>
<dbReference type="Proteomes" id="UP000185874">
    <property type="component" value="Unassembled WGS sequence"/>
</dbReference>
<keyword evidence="2" id="KW-0540">Nuclease</keyword>
<evidence type="ECO:0000259" key="5">
    <source>
        <dbReference type="SMART" id="SM00479"/>
    </source>
</evidence>
<dbReference type="EMBL" id="MGDJ01000030">
    <property type="protein sequence ID" value="OGL52262.1"/>
    <property type="molecule type" value="Genomic_DNA"/>
</dbReference>
<dbReference type="NCBIfam" id="NF003765">
    <property type="entry name" value="PRK05359.1"/>
    <property type="match status" value="1"/>
</dbReference>
<dbReference type="GO" id="GO:0003676">
    <property type="term" value="F:nucleic acid binding"/>
    <property type="evidence" value="ECO:0007669"/>
    <property type="project" value="InterPro"/>
</dbReference>
<evidence type="ECO:0000256" key="3">
    <source>
        <dbReference type="ARBA" id="ARBA00022801"/>
    </source>
</evidence>
<evidence type="ECO:0000256" key="4">
    <source>
        <dbReference type="ARBA" id="ARBA00022839"/>
    </source>
</evidence>
<dbReference type="InterPro" id="IPR036397">
    <property type="entry name" value="RNaseH_sf"/>
</dbReference>
<evidence type="ECO:0000313" key="7">
    <source>
        <dbReference type="Proteomes" id="UP000185874"/>
    </source>
</evidence>
<comment type="caution">
    <text evidence="6">The sequence shown here is derived from an EMBL/GenBank/DDBJ whole genome shotgun (WGS) entry which is preliminary data.</text>
</comment>
<name>A0A1F7SEQ7_9BACT</name>
<dbReference type="PANTHER" id="PTHR11046">
    <property type="entry name" value="OLIGORIBONUCLEASE, MITOCHONDRIAL"/>
    <property type="match status" value="1"/>
</dbReference>
<evidence type="ECO:0000256" key="1">
    <source>
        <dbReference type="ARBA" id="ARBA00009921"/>
    </source>
</evidence>
<accession>A0A1F7SEQ7</accession>
<reference evidence="6 7" key="1">
    <citation type="journal article" date="2016" name="Nat. Commun.">
        <title>Thousands of microbial genomes shed light on interconnected biogeochemical processes in an aquifer system.</title>
        <authorList>
            <person name="Anantharaman K."/>
            <person name="Brown C.T."/>
            <person name="Hug L.A."/>
            <person name="Sharon I."/>
            <person name="Castelle C.J."/>
            <person name="Probst A.J."/>
            <person name="Thomas B.C."/>
            <person name="Singh A."/>
            <person name="Wilkins M.J."/>
            <person name="Karaoz U."/>
            <person name="Brodie E.L."/>
            <person name="Williams K.H."/>
            <person name="Hubbard S.S."/>
            <person name="Banfield J.F."/>
        </authorList>
    </citation>
    <scope>NUCLEOTIDE SEQUENCE [LARGE SCALE GENOMIC DNA]</scope>
</reference>
<feature type="domain" description="Exonuclease" evidence="5">
    <location>
        <begin position="6"/>
        <end position="181"/>
    </location>
</feature>
<protein>
    <recommendedName>
        <fullName evidence="5">Exonuclease domain-containing protein</fullName>
    </recommendedName>
</protein>
<dbReference type="Pfam" id="PF00929">
    <property type="entry name" value="RNase_T"/>
    <property type="match status" value="1"/>
</dbReference>
<dbReference type="PANTHER" id="PTHR11046:SF0">
    <property type="entry name" value="OLIGORIBONUCLEASE, MITOCHONDRIAL"/>
    <property type="match status" value="1"/>
</dbReference>
<gene>
    <name evidence="6" type="ORF">A3K55_00640</name>
</gene>
<keyword evidence="4" id="KW-0269">Exonuclease</keyword>
<dbReference type="CDD" id="cd06135">
    <property type="entry name" value="Orn"/>
    <property type="match status" value="1"/>
</dbReference>
<proteinExistence type="inferred from homology"/>